<organism>
    <name type="scientific">Serpula lacrymans var. lacrymans (strain S7.9)</name>
    <name type="common">Dry rot fungus</name>
    <dbReference type="NCBI Taxonomy" id="578457"/>
    <lineage>
        <taxon>Eukaryota</taxon>
        <taxon>Fungi</taxon>
        <taxon>Dikarya</taxon>
        <taxon>Basidiomycota</taxon>
        <taxon>Agaricomycotina</taxon>
        <taxon>Agaricomycetes</taxon>
        <taxon>Agaricomycetidae</taxon>
        <taxon>Boletales</taxon>
        <taxon>Coniophorineae</taxon>
        <taxon>Serpulaceae</taxon>
        <taxon>Serpula</taxon>
    </lineage>
</organism>
<dbReference type="GeneID" id="18810957"/>
<feature type="region of interest" description="Disordered" evidence="5">
    <location>
        <begin position="38"/>
        <end position="57"/>
    </location>
</feature>
<dbReference type="InterPro" id="IPR011990">
    <property type="entry name" value="TPR-like_helical_dom_sf"/>
</dbReference>
<feature type="domain" description="STI1" evidence="6">
    <location>
        <begin position="80"/>
        <end position="119"/>
    </location>
</feature>
<dbReference type="GO" id="GO:0005737">
    <property type="term" value="C:cytoplasm"/>
    <property type="evidence" value="ECO:0007669"/>
    <property type="project" value="UniProtKB-SubCell"/>
</dbReference>
<name>F8NPQ3_SERL9</name>
<evidence type="ECO:0000256" key="3">
    <source>
        <dbReference type="ARBA" id="ARBA00022737"/>
    </source>
</evidence>
<keyword evidence="3" id="KW-0677">Repeat</keyword>
<evidence type="ECO:0000256" key="1">
    <source>
        <dbReference type="ARBA" id="ARBA00004496"/>
    </source>
</evidence>
<dbReference type="SUPFAM" id="SSF48452">
    <property type="entry name" value="TPR-like"/>
    <property type="match status" value="1"/>
</dbReference>
<protein>
    <recommendedName>
        <fullName evidence="6">STI1 domain-containing protein</fullName>
    </recommendedName>
</protein>
<dbReference type="EMBL" id="GL945431">
    <property type="protein sequence ID" value="EGO27209.1"/>
    <property type="molecule type" value="Genomic_DNA"/>
</dbReference>
<dbReference type="Proteomes" id="UP000008064">
    <property type="component" value="Unassembled WGS sequence"/>
</dbReference>
<dbReference type="Pfam" id="PF17830">
    <property type="entry name" value="STI1-HOP_DP"/>
    <property type="match status" value="1"/>
</dbReference>
<keyword evidence="2" id="KW-0963">Cytoplasm</keyword>
<dbReference type="OrthoDB" id="2423701at2759"/>
<gene>
    <name evidence="7" type="ORF">SERLADRAFT_381605</name>
</gene>
<dbReference type="RefSeq" id="XP_007315300.1">
    <property type="nucleotide sequence ID" value="XM_007315238.1"/>
</dbReference>
<dbReference type="KEGG" id="sla:SERLADRAFT_381605"/>
<dbReference type="Gene3D" id="1.10.260.100">
    <property type="match status" value="1"/>
</dbReference>
<dbReference type="PANTHER" id="PTHR22904">
    <property type="entry name" value="TPR REPEAT CONTAINING PROTEIN"/>
    <property type="match status" value="1"/>
</dbReference>
<dbReference type="PANTHER" id="PTHR22904:SF523">
    <property type="entry name" value="STRESS-INDUCED-PHOSPHOPROTEIN 1"/>
    <property type="match status" value="1"/>
</dbReference>
<dbReference type="SMART" id="SM00727">
    <property type="entry name" value="STI1"/>
    <property type="match status" value="1"/>
</dbReference>
<evidence type="ECO:0000256" key="5">
    <source>
        <dbReference type="SAM" id="MobiDB-lite"/>
    </source>
</evidence>
<keyword evidence="4" id="KW-0802">TPR repeat</keyword>
<sequence length="131" mass="15114">MESMLMYETTVKGYIRKSNVLFAMRDYTKAIEAIQEASDHDEDHKHTSEIQQQEHKCQQALFTQRSGENEEETLQRAMRDPEVANIMNDPVMQQILQQAQGNPSALQDHMKNPGVRQKIMKLVNAGIIKTR</sequence>
<comment type="subcellular location">
    <subcellularLocation>
        <location evidence="1">Cytoplasm</location>
    </subcellularLocation>
</comment>
<dbReference type="Gene3D" id="1.25.40.10">
    <property type="entry name" value="Tetratricopeptide repeat domain"/>
    <property type="match status" value="1"/>
</dbReference>
<accession>F8NPQ3</accession>
<dbReference type="AlphaFoldDB" id="F8NPQ3"/>
<evidence type="ECO:0000313" key="7">
    <source>
        <dbReference type="EMBL" id="EGO27209.1"/>
    </source>
</evidence>
<evidence type="ECO:0000256" key="2">
    <source>
        <dbReference type="ARBA" id="ARBA00022490"/>
    </source>
</evidence>
<dbReference type="HOGENOM" id="CLU_111860_1_0_1"/>
<dbReference type="InterPro" id="IPR041243">
    <property type="entry name" value="STI1/HOP_DP"/>
</dbReference>
<reference evidence="7" key="1">
    <citation type="submission" date="2011-04" db="EMBL/GenBank/DDBJ databases">
        <title>Evolution of plant cell wall degrading machinery underlies the functional diversity of forest fungi.</title>
        <authorList>
            <consortium name="US DOE Joint Genome Institute (JGI-PGF)"/>
            <person name="Eastwood D.C."/>
            <person name="Floudas D."/>
            <person name="Binder M."/>
            <person name="Majcherczyk A."/>
            <person name="Schneider P."/>
            <person name="Aerts A."/>
            <person name="Asiegbu F.O."/>
            <person name="Baker S.E."/>
            <person name="Barry K."/>
            <person name="Bendiksby M."/>
            <person name="Blumentritt M."/>
            <person name="Coutinho P.M."/>
            <person name="Cullen D."/>
            <person name="Cullen D."/>
            <person name="Gathman A."/>
            <person name="Goodell B."/>
            <person name="Henrissat B."/>
            <person name="Ihrmark K."/>
            <person name="Kauserud H."/>
            <person name="Kohler A."/>
            <person name="LaButti K."/>
            <person name="Lapidus A."/>
            <person name="Lavin J.L."/>
            <person name="Lee Y.-H."/>
            <person name="Lindquist E."/>
            <person name="Lilly W."/>
            <person name="Lucas S."/>
            <person name="Morin E."/>
            <person name="Murat C."/>
            <person name="Oguiza J.A."/>
            <person name="Park J."/>
            <person name="Pisabarro A.G."/>
            <person name="Riley R."/>
            <person name="Rosling A."/>
            <person name="Salamov A."/>
            <person name="Schmidt O."/>
            <person name="Schmutz J."/>
            <person name="Skrede I."/>
            <person name="Stenlid J."/>
            <person name="Wiebenga A."/>
            <person name="Xie X."/>
            <person name="Kues U."/>
            <person name="Hibbett D.S."/>
            <person name="Hoffmeister D."/>
            <person name="Hogberg N."/>
            <person name="Martin F."/>
            <person name="Grigoriev I.V."/>
            <person name="Watkinson S.C."/>
        </authorList>
    </citation>
    <scope>NUCLEOTIDE SEQUENCE</scope>
    <source>
        <strain evidence="7">S7.9</strain>
    </source>
</reference>
<evidence type="ECO:0000259" key="6">
    <source>
        <dbReference type="SMART" id="SM00727"/>
    </source>
</evidence>
<dbReference type="FunFam" id="1.10.260.100:FF:000002">
    <property type="entry name" value="Stress-induced-phosphoprotein 1 (Hsp70/Hsp90-organizing)"/>
    <property type="match status" value="1"/>
</dbReference>
<dbReference type="InterPro" id="IPR006636">
    <property type="entry name" value="STI1_HS-bd"/>
</dbReference>
<dbReference type="GO" id="GO:0051879">
    <property type="term" value="F:Hsp90 protein binding"/>
    <property type="evidence" value="ECO:0007669"/>
    <property type="project" value="TreeGrafter"/>
</dbReference>
<proteinExistence type="predicted"/>
<evidence type="ECO:0000256" key="4">
    <source>
        <dbReference type="ARBA" id="ARBA00022803"/>
    </source>
</evidence>